<dbReference type="EMBL" id="CP000860">
    <property type="protein sequence ID" value="ACA59413.1"/>
    <property type="molecule type" value="Genomic_DNA"/>
</dbReference>
<evidence type="ECO:0000313" key="9">
    <source>
        <dbReference type="EMBL" id="ACA59413.1"/>
    </source>
</evidence>
<evidence type="ECO:0000256" key="2">
    <source>
        <dbReference type="ARBA" id="ARBA00019841"/>
    </source>
</evidence>
<name>B1I335_DESAP</name>
<keyword evidence="4" id="KW-0378">Hydrolase</keyword>
<dbReference type="RefSeq" id="WP_012301999.1">
    <property type="nucleotide sequence ID" value="NC_010424.1"/>
</dbReference>
<dbReference type="InterPro" id="IPR041122">
    <property type="entry name" value="RecJ_OB"/>
</dbReference>
<dbReference type="InterPro" id="IPR001667">
    <property type="entry name" value="DDH_dom"/>
</dbReference>
<evidence type="ECO:0000259" key="7">
    <source>
        <dbReference type="Pfam" id="PF02272"/>
    </source>
</evidence>
<dbReference type="Gene3D" id="3.90.1640.30">
    <property type="match status" value="1"/>
</dbReference>
<feature type="domain" description="DHHA1" evidence="7">
    <location>
        <begin position="336"/>
        <end position="428"/>
    </location>
</feature>
<protein>
    <recommendedName>
        <fullName evidence="2">Single-stranded-DNA-specific exonuclease RecJ</fullName>
    </recommendedName>
</protein>
<dbReference type="InterPro" id="IPR038763">
    <property type="entry name" value="DHH_sf"/>
</dbReference>
<proteinExistence type="inferred from homology"/>
<keyword evidence="10" id="KW-1185">Reference proteome</keyword>
<dbReference type="GO" id="GO:0003676">
    <property type="term" value="F:nucleic acid binding"/>
    <property type="evidence" value="ECO:0007669"/>
    <property type="project" value="InterPro"/>
</dbReference>
<dbReference type="InterPro" id="IPR003156">
    <property type="entry name" value="DHHA1_dom"/>
</dbReference>
<dbReference type="Pfam" id="PF17768">
    <property type="entry name" value="RecJ_OB"/>
    <property type="match status" value="1"/>
</dbReference>
<dbReference type="Proteomes" id="UP000008544">
    <property type="component" value="Chromosome"/>
</dbReference>
<dbReference type="Pfam" id="PF01368">
    <property type="entry name" value="DHH"/>
    <property type="match status" value="1"/>
</dbReference>
<evidence type="ECO:0000259" key="6">
    <source>
        <dbReference type="Pfam" id="PF01368"/>
    </source>
</evidence>
<accession>B1I335</accession>
<dbReference type="eggNOG" id="COG0608">
    <property type="taxonomic scope" value="Bacteria"/>
</dbReference>
<evidence type="ECO:0000256" key="5">
    <source>
        <dbReference type="ARBA" id="ARBA00022839"/>
    </source>
</evidence>
<dbReference type="NCBIfam" id="TIGR00644">
    <property type="entry name" value="recJ"/>
    <property type="match status" value="1"/>
</dbReference>
<dbReference type="GO" id="GO:0006281">
    <property type="term" value="P:DNA repair"/>
    <property type="evidence" value="ECO:0007669"/>
    <property type="project" value="InterPro"/>
</dbReference>
<dbReference type="PANTHER" id="PTHR30255:SF2">
    <property type="entry name" value="SINGLE-STRANDED-DNA-SPECIFIC EXONUCLEASE RECJ"/>
    <property type="match status" value="1"/>
</dbReference>
<dbReference type="Gene3D" id="3.10.310.30">
    <property type="match status" value="1"/>
</dbReference>
<dbReference type="PANTHER" id="PTHR30255">
    <property type="entry name" value="SINGLE-STRANDED-DNA-SPECIFIC EXONUCLEASE RECJ"/>
    <property type="match status" value="1"/>
</dbReference>
<dbReference type="OrthoDB" id="9809852at2"/>
<comment type="similarity">
    <text evidence="1">Belongs to the RecJ family.</text>
</comment>
<evidence type="ECO:0000313" key="10">
    <source>
        <dbReference type="Proteomes" id="UP000008544"/>
    </source>
</evidence>
<evidence type="ECO:0000256" key="4">
    <source>
        <dbReference type="ARBA" id="ARBA00022801"/>
    </source>
</evidence>
<keyword evidence="3" id="KW-0540">Nuclease</keyword>
<dbReference type="Pfam" id="PF02272">
    <property type="entry name" value="DHHA1"/>
    <property type="match status" value="1"/>
</dbReference>
<dbReference type="GO" id="GO:0008409">
    <property type="term" value="F:5'-3' exonuclease activity"/>
    <property type="evidence" value="ECO:0007669"/>
    <property type="project" value="InterPro"/>
</dbReference>
<dbReference type="GO" id="GO:0006310">
    <property type="term" value="P:DNA recombination"/>
    <property type="evidence" value="ECO:0007669"/>
    <property type="project" value="InterPro"/>
</dbReference>
<keyword evidence="5 9" id="KW-0269">Exonuclease</keyword>
<dbReference type="HOGENOM" id="CLU_009736_3_0_9"/>
<gene>
    <name evidence="9" type="ordered locus">Daud_0900</name>
</gene>
<dbReference type="KEGG" id="dau:Daud_0900"/>
<dbReference type="STRING" id="477974.Daud_0900"/>
<reference evidence="10" key="1">
    <citation type="submission" date="2007-10" db="EMBL/GenBank/DDBJ databases">
        <title>Complete sequence of chromosome of Desulforudis audaxviator MP104C.</title>
        <authorList>
            <person name="Copeland A."/>
            <person name="Lucas S."/>
            <person name="Lapidus A."/>
            <person name="Barry K."/>
            <person name="Glavina del Rio T."/>
            <person name="Dalin E."/>
            <person name="Tice H."/>
            <person name="Bruce D."/>
            <person name="Pitluck S."/>
            <person name="Lowry S.R."/>
            <person name="Larimer F."/>
            <person name="Land M.L."/>
            <person name="Hauser L."/>
            <person name="Kyrpides N."/>
            <person name="Ivanova N.N."/>
            <person name="Richardson P."/>
        </authorList>
    </citation>
    <scope>NUCLEOTIDE SEQUENCE [LARGE SCALE GENOMIC DNA]</scope>
    <source>
        <strain evidence="10">MP104C</strain>
    </source>
</reference>
<reference evidence="9 10" key="2">
    <citation type="journal article" date="2008" name="Science">
        <title>Environmental genomics reveals a single-species ecosystem deep within Earth.</title>
        <authorList>
            <person name="Chivian D."/>
            <person name="Brodie E.L."/>
            <person name="Alm E.J."/>
            <person name="Culley D.E."/>
            <person name="Dehal P.S."/>
            <person name="Desantis T.Z."/>
            <person name="Gihring T.M."/>
            <person name="Lapidus A."/>
            <person name="Lin L.H."/>
            <person name="Lowry S.R."/>
            <person name="Moser D.P."/>
            <person name="Richardson P.M."/>
            <person name="Southam G."/>
            <person name="Wanger G."/>
            <person name="Pratt L.M."/>
            <person name="Andersen G.L."/>
            <person name="Hazen T.C."/>
            <person name="Brockman F.J."/>
            <person name="Arkin A.P."/>
            <person name="Onstott T.C."/>
        </authorList>
    </citation>
    <scope>NUCLEOTIDE SEQUENCE [LARGE SCALE GENOMIC DNA]</scope>
    <source>
        <strain evidence="9 10">MP104C</strain>
    </source>
</reference>
<dbReference type="InterPro" id="IPR051673">
    <property type="entry name" value="SSDNA_exonuclease_RecJ"/>
</dbReference>
<evidence type="ECO:0000256" key="1">
    <source>
        <dbReference type="ARBA" id="ARBA00005915"/>
    </source>
</evidence>
<organism evidence="9 10">
    <name type="scientific">Desulforudis audaxviator (strain MP104C)</name>
    <dbReference type="NCBI Taxonomy" id="477974"/>
    <lineage>
        <taxon>Bacteria</taxon>
        <taxon>Bacillati</taxon>
        <taxon>Bacillota</taxon>
        <taxon>Clostridia</taxon>
        <taxon>Thermoanaerobacterales</taxon>
        <taxon>Candidatus Desulforudaceae</taxon>
        <taxon>Candidatus Desulforudis</taxon>
    </lineage>
</organism>
<dbReference type="InterPro" id="IPR004610">
    <property type="entry name" value="RecJ"/>
</dbReference>
<sequence>MNDHREWRLKKPEPVLSRMLARECGISELTAQLLVNRGIITVREARIFLDGDLDSLWSPYLLRDMAPTVDRIRGALAAGEKILVYGDYDADGMTAAALMVAALRTLRGRVEYHIPWRADGYGLNPEVLERAAADGVGLVITVDCGVSARREIERAQALGLDVVVTDHHEPQGLLPPVPVVNPRRPDCNYPFKDLAGVGVAFKLAQALLGDELPPPFLGLACLGTVADVMPLRGENRLLVRHGLPQLLDNPGIAALGACQGENPVVRDVAFGIAPLLNAAGRIGRPELGVEILLAGPGEAAALAAQLAALNEERKYLEEKVSAAVLAELSGLPEVPPVVVLAGEDWHPGVIGIVASRLAGRLGRPVALIAVDGDEGRGSIRAGEGWNLVEALESCREVLTRFGGHRCAAGFTLPTAAIPGFREAICRYARHLPVPASGPELEIEALVTLDQLTPEVLREIEALEPWGAQNDPPILAAEDLRVVKHYRVGREGEHLKLVLEQGRTIISGIGFGLAPAHPEIAECRRVHLAFVPVINRWNGRETPEIKVVDWKPGPAGTMTVQSAAGAEAPDYVPPPFLTEALTGGDPREPEGEWRLRTVYDLRHLPFWGPQARRFLNGDRPTLVAVPNPEMIPEVVSKMRMTLPRLLERLEWLTPEMDTAGGGVRERFRSGAASTVVAVPPDGCDLFPARVVTLGLMYHWSQWRALARCGEELVLAFSGYDHVRNRRHLRSLAPNRKCLLTLFRLLRSLDLRVDSDRRALFAAMHTQGHPDFTPVTLDVGLTILEELDLVARRGDGGLEVRKKPGERKHLSQAPTFRRVHRIKRDAWRCHKFFLGATRGELARFFKCDIIPLGDGPHAD</sequence>
<feature type="domain" description="DDH" evidence="6">
    <location>
        <begin position="81"/>
        <end position="224"/>
    </location>
</feature>
<dbReference type="SUPFAM" id="SSF64182">
    <property type="entry name" value="DHH phosphoesterases"/>
    <property type="match status" value="1"/>
</dbReference>
<evidence type="ECO:0000256" key="3">
    <source>
        <dbReference type="ARBA" id="ARBA00022722"/>
    </source>
</evidence>
<evidence type="ECO:0000259" key="8">
    <source>
        <dbReference type="Pfam" id="PF17768"/>
    </source>
</evidence>
<feature type="domain" description="RecJ OB" evidence="8">
    <location>
        <begin position="442"/>
        <end position="548"/>
    </location>
</feature>
<dbReference type="AlphaFoldDB" id="B1I335"/>